<dbReference type="PANTHER" id="PTHR43611">
    <property type="entry name" value="ALPHA-D-GLUCOSE 1-PHOSPHATE PHOSPHATASE"/>
    <property type="match status" value="1"/>
</dbReference>
<proteinExistence type="predicted"/>
<dbReference type="SUPFAM" id="SSF56784">
    <property type="entry name" value="HAD-like"/>
    <property type="match status" value="1"/>
</dbReference>
<evidence type="ECO:0000313" key="1">
    <source>
        <dbReference type="EMBL" id="OGM20730.1"/>
    </source>
</evidence>
<dbReference type="AlphaFoldDB" id="A0A1F7Y0K0"/>
<evidence type="ECO:0000313" key="2">
    <source>
        <dbReference type="Proteomes" id="UP000178419"/>
    </source>
</evidence>
<dbReference type="InterPro" id="IPR023214">
    <property type="entry name" value="HAD_sf"/>
</dbReference>
<dbReference type="PANTHER" id="PTHR43611:SF3">
    <property type="entry name" value="FLAVIN MONONUCLEOTIDE HYDROLASE 1, CHLOROPLATIC"/>
    <property type="match status" value="1"/>
</dbReference>
<organism evidence="1 2">
    <name type="scientific">Candidatus Woesebacteria bacterium RIFCSPHIGHO2_01_FULL_38_9</name>
    <dbReference type="NCBI Taxonomy" id="1802492"/>
    <lineage>
        <taxon>Bacteria</taxon>
        <taxon>Candidatus Woeseibacteriota</taxon>
    </lineage>
</organism>
<dbReference type="NCBIfam" id="TIGR01549">
    <property type="entry name" value="HAD-SF-IA-v1"/>
    <property type="match status" value="1"/>
</dbReference>
<protein>
    <recommendedName>
        <fullName evidence="3">FCP1 homology domain-containing protein</fullName>
    </recommendedName>
</protein>
<accession>A0A1F7Y0K0</accession>
<dbReference type="EMBL" id="MGGE01000035">
    <property type="protein sequence ID" value="OGM20730.1"/>
    <property type="molecule type" value="Genomic_DNA"/>
</dbReference>
<dbReference type="NCBIfam" id="TIGR01509">
    <property type="entry name" value="HAD-SF-IA-v3"/>
    <property type="match status" value="1"/>
</dbReference>
<dbReference type="InterPro" id="IPR006439">
    <property type="entry name" value="HAD-SF_hydro_IA"/>
</dbReference>
<sequence>MIKAYVFDLSRTLLFPKDKDYKGELNKLYRELLNTPNFDFSEHFYLDEETLNYLRSLKVKCDLYIFTSGTIQNAPEIKPRLGEIFKKIFSAEEMGLSKKGVEAYKKLAGELKVQPYELLYVDDSEANIKAARSAGLNTVLFTDFMNLRKKLQKHLSSN</sequence>
<gene>
    <name evidence="1" type="ORF">A2714_03550</name>
</gene>
<dbReference type="Gene3D" id="3.40.50.1000">
    <property type="entry name" value="HAD superfamily/HAD-like"/>
    <property type="match status" value="1"/>
</dbReference>
<evidence type="ECO:0008006" key="3">
    <source>
        <dbReference type="Google" id="ProtNLM"/>
    </source>
</evidence>
<name>A0A1F7Y0K0_9BACT</name>
<comment type="caution">
    <text evidence="1">The sequence shown here is derived from an EMBL/GenBank/DDBJ whole genome shotgun (WGS) entry which is preliminary data.</text>
</comment>
<dbReference type="Pfam" id="PF00702">
    <property type="entry name" value="Hydrolase"/>
    <property type="match status" value="1"/>
</dbReference>
<reference evidence="1 2" key="1">
    <citation type="journal article" date="2016" name="Nat. Commun.">
        <title>Thousands of microbial genomes shed light on interconnected biogeochemical processes in an aquifer system.</title>
        <authorList>
            <person name="Anantharaman K."/>
            <person name="Brown C.T."/>
            <person name="Hug L.A."/>
            <person name="Sharon I."/>
            <person name="Castelle C.J."/>
            <person name="Probst A.J."/>
            <person name="Thomas B.C."/>
            <person name="Singh A."/>
            <person name="Wilkins M.J."/>
            <person name="Karaoz U."/>
            <person name="Brodie E.L."/>
            <person name="Williams K.H."/>
            <person name="Hubbard S.S."/>
            <person name="Banfield J.F."/>
        </authorList>
    </citation>
    <scope>NUCLEOTIDE SEQUENCE [LARGE SCALE GENOMIC DNA]</scope>
</reference>
<dbReference type="InterPro" id="IPR036412">
    <property type="entry name" value="HAD-like_sf"/>
</dbReference>
<dbReference type="Proteomes" id="UP000178419">
    <property type="component" value="Unassembled WGS sequence"/>
</dbReference>